<reference evidence="2 3" key="1">
    <citation type="submission" date="2016-01" db="EMBL/GenBank/DDBJ databases">
        <title>Genome sequence of Oerskovia enterophila VJag, an agar and cellulose degrading bacterium.</title>
        <authorList>
            <person name="Poehlein A."/>
            <person name="Jag V."/>
            <person name="Bengelsdorf F."/>
            <person name="Duerre P."/>
            <person name="Daniel R."/>
        </authorList>
    </citation>
    <scope>NUCLEOTIDE SEQUENCE [LARGE SCALE GENOMIC DNA]</scope>
    <source>
        <strain evidence="2 3">VJag</strain>
    </source>
</reference>
<organism evidence="2 3">
    <name type="scientific">Oerskovia enterophila</name>
    <dbReference type="NCBI Taxonomy" id="43678"/>
    <lineage>
        <taxon>Bacteria</taxon>
        <taxon>Bacillati</taxon>
        <taxon>Actinomycetota</taxon>
        <taxon>Actinomycetes</taxon>
        <taxon>Micrococcales</taxon>
        <taxon>Cellulomonadaceae</taxon>
        <taxon>Oerskovia</taxon>
    </lineage>
</organism>
<accession>A0A163QKG9</accession>
<dbReference type="Pfam" id="PF06527">
    <property type="entry name" value="TniQ"/>
    <property type="match status" value="1"/>
</dbReference>
<dbReference type="Proteomes" id="UP000076447">
    <property type="component" value="Unassembled WGS sequence"/>
</dbReference>
<dbReference type="AlphaFoldDB" id="A0A163QKG9"/>
<dbReference type="InterPro" id="IPR009492">
    <property type="entry name" value="TniQ"/>
</dbReference>
<dbReference type="PATRIC" id="fig|43678.3.peg.3237"/>
<sequence>MTALPVRVAPMPGQSLPDWLEHLAAINGMTAAQMETALREDGGSTRFLAVRPDPRTTRTITHLTGQPARTVLAATLARYDGTALDLTGLDTDRWSSWRSVAARGWFRPRGTAACPTCLATDGYWRLRWRLSTVTVCTTHNCYLREWCPGCGRRFDDHPHTLFRHHASTRCLNPTGPGTWCECDLASLPEASAGRDNIERQIRHDEALESGTLSVLGRLVSAATYLADERHLAVLLLHLATRAGGDVLPGWGESVRREAESTPRRRWHLAPPEEPQVRSAVLTTANEMLTAPDLTTGAGLLAPWVKTAPTGRESRLGWLADRTTMTPDLTRLVTTALAPHQRNSFHLSRTTTRLTPERVPQAVPEPLYRAHAATLFSTTRGETNRLFLSLCLARQVGAVSWADAAQLLGISASRGSRTARAVSTRSRIDPQGLAAALQAISSDLMANYRAHERTVQGLAARRAWFEDWADEHRPGTRPTSHAYAVTWLWCHFASALPSTTPAYLTGMSRAAKSNYWQFTTSLTHVAATALNDIAHRNHQEQPDDERT</sequence>
<name>A0A163QKG9_9CELL</name>
<dbReference type="OrthoDB" id="9036115at2"/>
<evidence type="ECO:0000259" key="1">
    <source>
        <dbReference type="Pfam" id="PF06527"/>
    </source>
</evidence>
<dbReference type="RefSeq" id="WP_082849122.1">
    <property type="nucleotide sequence ID" value="NZ_LRIE01000081.1"/>
</dbReference>
<protein>
    <recommendedName>
        <fullName evidence="1">TniQ domain-containing protein</fullName>
    </recommendedName>
</protein>
<dbReference type="EMBL" id="LRIE01000081">
    <property type="protein sequence ID" value="KZM34254.1"/>
    <property type="molecule type" value="Genomic_DNA"/>
</dbReference>
<comment type="caution">
    <text evidence="2">The sequence shown here is derived from an EMBL/GenBank/DDBJ whole genome shotgun (WGS) entry which is preliminary data.</text>
</comment>
<feature type="domain" description="TniQ" evidence="1">
    <location>
        <begin position="5"/>
        <end position="143"/>
    </location>
</feature>
<evidence type="ECO:0000313" key="2">
    <source>
        <dbReference type="EMBL" id="KZM34254.1"/>
    </source>
</evidence>
<evidence type="ECO:0000313" key="3">
    <source>
        <dbReference type="Proteomes" id="UP000076447"/>
    </source>
</evidence>
<proteinExistence type="predicted"/>
<dbReference type="STRING" id="43678.OJAG_30860"/>
<gene>
    <name evidence="2" type="ORF">OJAG_30860</name>
</gene>